<organism evidence="8 9">
    <name type="scientific">Chelativorans salis</name>
    <dbReference type="NCBI Taxonomy" id="2978478"/>
    <lineage>
        <taxon>Bacteria</taxon>
        <taxon>Pseudomonadati</taxon>
        <taxon>Pseudomonadota</taxon>
        <taxon>Alphaproteobacteria</taxon>
        <taxon>Hyphomicrobiales</taxon>
        <taxon>Phyllobacteriaceae</taxon>
        <taxon>Chelativorans</taxon>
    </lineage>
</organism>
<feature type="compositionally biased region" description="Basic and acidic residues" evidence="5">
    <location>
        <begin position="133"/>
        <end position="142"/>
    </location>
</feature>
<dbReference type="InterPro" id="IPR009056">
    <property type="entry name" value="Cyt_c-like_dom"/>
</dbReference>
<name>A0ABT2LIS5_9HYPH</name>
<comment type="caution">
    <text evidence="8">The sequence shown here is derived from an EMBL/GenBank/DDBJ whole genome shotgun (WGS) entry which is preliminary data.</text>
</comment>
<dbReference type="Proteomes" id="UP001320831">
    <property type="component" value="Unassembled WGS sequence"/>
</dbReference>
<dbReference type="RefSeq" id="WP_260900656.1">
    <property type="nucleotide sequence ID" value="NZ_JAOCZP010000001.1"/>
</dbReference>
<proteinExistence type="predicted"/>
<evidence type="ECO:0000313" key="9">
    <source>
        <dbReference type="Proteomes" id="UP001320831"/>
    </source>
</evidence>
<gene>
    <name evidence="8" type="ORF">N5A92_04445</name>
</gene>
<evidence type="ECO:0000256" key="1">
    <source>
        <dbReference type="ARBA" id="ARBA00022617"/>
    </source>
</evidence>
<dbReference type="PROSITE" id="PS51007">
    <property type="entry name" value="CYTC"/>
    <property type="match status" value="1"/>
</dbReference>
<keyword evidence="6" id="KW-0732">Signal</keyword>
<keyword evidence="3 4" id="KW-0408">Iron</keyword>
<evidence type="ECO:0000256" key="4">
    <source>
        <dbReference type="PROSITE-ProRule" id="PRU00433"/>
    </source>
</evidence>
<keyword evidence="1 4" id="KW-0349">Heme</keyword>
<evidence type="ECO:0000256" key="6">
    <source>
        <dbReference type="SAM" id="SignalP"/>
    </source>
</evidence>
<evidence type="ECO:0000256" key="2">
    <source>
        <dbReference type="ARBA" id="ARBA00022723"/>
    </source>
</evidence>
<protein>
    <submittedName>
        <fullName evidence="8">C-type cytochrome</fullName>
    </submittedName>
</protein>
<sequence length="155" mass="17377">MRLWTMAVVGLGLSLSALTTANAQESDWEEKPYIIEDGKVDYGTYNGYRRYHNTCHVCHGPDALGSSFAPSLTESLKTMSYTDFLEVVTNGRQAKGAANQDSVMPSFAENSDVMLYIDHIYAYLKARADDAVGRGRPERLPPEEDQVFQEWKDSQ</sequence>
<feature type="signal peptide" evidence="6">
    <location>
        <begin position="1"/>
        <end position="23"/>
    </location>
</feature>
<evidence type="ECO:0000256" key="5">
    <source>
        <dbReference type="SAM" id="MobiDB-lite"/>
    </source>
</evidence>
<evidence type="ECO:0000256" key="3">
    <source>
        <dbReference type="ARBA" id="ARBA00023004"/>
    </source>
</evidence>
<dbReference type="SUPFAM" id="SSF46626">
    <property type="entry name" value="Cytochrome c"/>
    <property type="match status" value="1"/>
</dbReference>
<dbReference type="InterPro" id="IPR036909">
    <property type="entry name" value="Cyt_c-like_dom_sf"/>
</dbReference>
<reference evidence="8 9" key="1">
    <citation type="submission" date="2022-09" db="EMBL/GenBank/DDBJ databases">
        <title>Chelativorans salina sp. nov., a novel slightly halophilic bacterium isolated from a saline lake sediment enrichment.</title>
        <authorList>
            <person name="Gao L."/>
            <person name="Fang B.-Z."/>
            <person name="Li W.-J."/>
        </authorList>
    </citation>
    <scope>NUCLEOTIDE SEQUENCE [LARGE SCALE GENOMIC DNA]</scope>
    <source>
        <strain evidence="8 9">EGI FJ00035</strain>
    </source>
</reference>
<dbReference type="Gene3D" id="1.10.760.10">
    <property type="entry name" value="Cytochrome c-like domain"/>
    <property type="match status" value="1"/>
</dbReference>
<keyword evidence="2 4" id="KW-0479">Metal-binding</keyword>
<accession>A0ABT2LIS5</accession>
<feature type="region of interest" description="Disordered" evidence="5">
    <location>
        <begin position="133"/>
        <end position="155"/>
    </location>
</feature>
<dbReference type="Pfam" id="PF13442">
    <property type="entry name" value="Cytochrome_CBB3"/>
    <property type="match status" value="1"/>
</dbReference>
<feature type="chain" id="PRO_5046349769" evidence="6">
    <location>
        <begin position="24"/>
        <end position="155"/>
    </location>
</feature>
<evidence type="ECO:0000313" key="8">
    <source>
        <dbReference type="EMBL" id="MCT7374282.1"/>
    </source>
</evidence>
<evidence type="ECO:0000259" key="7">
    <source>
        <dbReference type="PROSITE" id="PS51007"/>
    </source>
</evidence>
<feature type="domain" description="Cytochrome c" evidence="7">
    <location>
        <begin position="33"/>
        <end position="121"/>
    </location>
</feature>
<dbReference type="EMBL" id="JAOCZP010000001">
    <property type="protein sequence ID" value="MCT7374282.1"/>
    <property type="molecule type" value="Genomic_DNA"/>
</dbReference>
<keyword evidence="9" id="KW-1185">Reference proteome</keyword>